<reference evidence="3" key="1">
    <citation type="submission" date="2021-03" db="EMBL/GenBank/DDBJ databases">
        <authorList>
            <person name="Wang G."/>
        </authorList>
    </citation>
    <scope>NUCLEOTIDE SEQUENCE</scope>
    <source>
        <strain evidence="3">KCTC 12899</strain>
    </source>
</reference>
<dbReference type="InterPro" id="IPR028932">
    <property type="entry name" value="TerB-C"/>
</dbReference>
<sequence>MWLPIHPVLRFSHPGGPDGIEEGIIATKRTQKPPKPASKIETHLGYFKVSFYQDRRAPILPATYPPNKAKWVMPGEKVTVEGIVIEAGFLYVGSLLRGRSYYENDGCLVNPSLPIKADPTGVQASLGYFVDRLYEHTCPERRWAFLQWNAGGRKDPDVQNDSLAIFLAGLERRLMIDRLYGEVSTVERYALLDELVRLMSLYQSHSHFVECAAELLVIDWLLAGGDLSTCSVYDKLENFQIGAREFQIQLAFTISKRMPLRGETMLRWLAVENPHWLKGPVVRCPVAFRKLFTQRFDATFGQGLVVKPCRTPLVIELEPMNDAVDVLSLEHHPPLPDPSELRQPWVQVYPIFESCLKDLDAYSRYLGREGAKGFSLFGLSYLPPELTAEFKQGREVLVRLQQWFQSKETYQMIRLDDLYREFGEVVFEKVLKQRLIRLAHLCDLLGYGIAPDPRFPVFAPFTQDQFLLFEGGFGADFEPSRDFEGMVPFVRMAAMLCRPDQDLANVIAGPVVQALREHQTLSDVEKRGLTAYFLWCFQAEQKTRGLRVSLKNIALEEKHQFGRKLLVYAHLGRGMSAKKMKLLERFYGFLGLKKDQVIADLHDLTSAGEPMLVANAGAATGYAIPRPVDETPGAKRIHLDPALVRAHREETEQVQWVLSDLFGDDTTEEKTKPMRPEPSPNTLAAQEFANTLDAIYRPLLHRLVTQASWPSGDFEAHAKSHGLMRNGAVEMINEWSFATLDAPLLEDHGDTLTVDQDLLEELRHGAS</sequence>
<feature type="domain" description="TerB N-terminal" evidence="1">
    <location>
        <begin position="74"/>
        <end position="271"/>
    </location>
</feature>
<evidence type="ECO:0000313" key="3">
    <source>
        <dbReference type="EMBL" id="MBO1318235.1"/>
    </source>
</evidence>
<evidence type="ECO:0000259" key="2">
    <source>
        <dbReference type="Pfam" id="PF15615"/>
    </source>
</evidence>
<organism evidence="3 4">
    <name type="scientific">Acanthopleuribacter pedis</name>
    <dbReference type="NCBI Taxonomy" id="442870"/>
    <lineage>
        <taxon>Bacteria</taxon>
        <taxon>Pseudomonadati</taxon>
        <taxon>Acidobacteriota</taxon>
        <taxon>Holophagae</taxon>
        <taxon>Acanthopleuribacterales</taxon>
        <taxon>Acanthopleuribacteraceae</taxon>
        <taxon>Acanthopleuribacter</taxon>
    </lineage>
</organism>
<dbReference type="Proteomes" id="UP000664417">
    <property type="component" value="Unassembled WGS sequence"/>
</dbReference>
<accession>A0A8J7QGP2</accession>
<keyword evidence="4" id="KW-1185">Reference proteome</keyword>
<gene>
    <name evidence="3" type="ORF">J3U88_07200</name>
</gene>
<dbReference type="Pfam" id="PF13208">
    <property type="entry name" value="TerB_N"/>
    <property type="match status" value="1"/>
</dbReference>
<comment type="caution">
    <text evidence="3">The sequence shown here is derived from an EMBL/GenBank/DDBJ whole genome shotgun (WGS) entry which is preliminary data.</text>
</comment>
<dbReference type="EMBL" id="JAFREP010000005">
    <property type="protein sequence ID" value="MBO1318235.1"/>
    <property type="molecule type" value="Genomic_DNA"/>
</dbReference>
<dbReference type="InterPro" id="IPR025266">
    <property type="entry name" value="TerB_N"/>
</dbReference>
<dbReference type="RefSeq" id="WP_207857895.1">
    <property type="nucleotide sequence ID" value="NZ_JAFREP010000005.1"/>
</dbReference>
<feature type="domain" description="TerB-C" evidence="2">
    <location>
        <begin position="634"/>
        <end position="763"/>
    </location>
</feature>
<evidence type="ECO:0000313" key="4">
    <source>
        <dbReference type="Proteomes" id="UP000664417"/>
    </source>
</evidence>
<dbReference type="AlphaFoldDB" id="A0A8J7QGP2"/>
<name>A0A8J7QGP2_9BACT</name>
<dbReference type="Pfam" id="PF15615">
    <property type="entry name" value="TerB_C"/>
    <property type="match status" value="1"/>
</dbReference>
<protein>
    <submittedName>
        <fullName evidence="3">TerB N-terminal domain-containing protein</fullName>
    </submittedName>
</protein>
<evidence type="ECO:0000259" key="1">
    <source>
        <dbReference type="Pfam" id="PF13208"/>
    </source>
</evidence>
<proteinExistence type="predicted"/>